<dbReference type="PROSITE" id="PS50977">
    <property type="entry name" value="HTH_TETR_2"/>
    <property type="match status" value="1"/>
</dbReference>
<dbReference type="InterPro" id="IPR050624">
    <property type="entry name" value="HTH-type_Tx_Regulator"/>
</dbReference>
<dbReference type="Pfam" id="PF00440">
    <property type="entry name" value="TetR_N"/>
    <property type="match status" value="1"/>
</dbReference>
<dbReference type="InterPro" id="IPR036271">
    <property type="entry name" value="Tet_transcr_reg_TetR-rel_C_sf"/>
</dbReference>
<dbReference type="PANTHER" id="PTHR43479:SF11">
    <property type="entry name" value="ACREF_ENVCD OPERON REPRESSOR-RELATED"/>
    <property type="match status" value="1"/>
</dbReference>
<evidence type="ECO:0000313" key="4">
    <source>
        <dbReference type="EMBL" id="QLG27643.1"/>
    </source>
</evidence>
<dbReference type="InterPro" id="IPR001647">
    <property type="entry name" value="HTH_TetR"/>
</dbReference>
<name>A0A7D5L2R6_9EURY</name>
<organism evidence="4 5">
    <name type="scientific">Halorarum halophilum</name>
    <dbReference type="NCBI Taxonomy" id="2743090"/>
    <lineage>
        <taxon>Archaea</taxon>
        <taxon>Methanobacteriati</taxon>
        <taxon>Methanobacteriota</taxon>
        <taxon>Stenosarchaea group</taxon>
        <taxon>Halobacteria</taxon>
        <taxon>Halobacteriales</taxon>
        <taxon>Haloferacaceae</taxon>
        <taxon>Halorarum</taxon>
    </lineage>
</organism>
<sequence length="208" mass="23495">MPTFTDEKRAKVRESLRESGRELFARHGVRKTTISELTESAGIGTGTFYRFYDSKEDLYVDIVEKQTEALIPRLLRESVQKYDDPEQAIAALLDATFDEFESNPLLRQVIAEDEVSHLRDSVPDEELTKKRAHSMEFVLPHIENWYDEGKVIGPDPETIAETIRAVSRIVLQREQIGEERYPEVRDTLVAAVAAGLTDVSGSPGVSDE</sequence>
<feature type="DNA-binding region" description="H-T-H motif" evidence="2">
    <location>
        <begin position="33"/>
        <end position="52"/>
    </location>
</feature>
<proteinExistence type="predicted"/>
<dbReference type="InterPro" id="IPR009057">
    <property type="entry name" value="Homeodomain-like_sf"/>
</dbReference>
<dbReference type="AlphaFoldDB" id="A0A7D5L2R6"/>
<dbReference type="SUPFAM" id="SSF46689">
    <property type="entry name" value="Homeodomain-like"/>
    <property type="match status" value="1"/>
</dbReference>
<evidence type="ECO:0000256" key="2">
    <source>
        <dbReference type="PROSITE-ProRule" id="PRU00335"/>
    </source>
</evidence>
<evidence type="ECO:0000259" key="3">
    <source>
        <dbReference type="PROSITE" id="PS50977"/>
    </source>
</evidence>
<dbReference type="PANTHER" id="PTHR43479">
    <property type="entry name" value="ACREF/ENVCD OPERON REPRESSOR-RELATED"/>
    <property type="match status" value="1"/>
</dbReference>
<reference evidence="4 5" key="1">
    <citation type="submission" date="2020-07" db="EMBL/GenBank/DDBJ databases">
        <title>Gai3-2, isolated from salt lake.</title>
        <authorList>
            <person name="Cui H."/>
            <person name="Shi X."/>
        </authorList>
    </citation>
    <scope>NUCLEOTIDE SEQUENCE [LARGE SCALE GENOMIC DNA]</scope>
    <source>
        <strain evidence="4 5">Gai3-2</strain>
    </source>
</reference>
<dbReference type="SUPFAM" id="SSF48498">
    <property type="entry name" value="Tetracyclin repressor-like, C-terminal domain"/>
    <property type="match status" value="1"/>
</dbReference>
<feature type="domain" description="HTH tetR-type" evidence="3">
    <location>
        <begin position="10"/>
        <end position="70"/>
    </location>
</feature>
<dbReference type="RefSeq" id="WP_179169218.1">
    <property type="nucleotide sequence ID" value="NZ_CP058529.1"/>
</dbReference>
<evidence type="ECO:0000256" key="1">
    <source>
        <dbReference type="ARBA" id="ARBA00023125"/>
    </source>
</evidence>
<dbReference type="GO" id="GO:0003677">
    <property type="term" value="F:DNA binding"/>
    <property type="evidence" value="ECO:0007669"/>
    <property type="project" value="UniProtKB-UniRule"/>
</dbReference>
<dbReference type="EMBL" id="CP058529">
    <property type="protein sequence ID" value="QLG27643.1"/>
    <property type="molecule type" value="Genomic_DNA"/>
</dbReference>
<gene>
    <name evidence="4" type="ORF">HUG10_08795</name>
</gene>
<evidence type="ECO:0000313" key="5">
    <source>
        <dbReference type="Proteomes" id="UP000509750"/>
    </source>
</evidence>
<dbReference type="GeneID" id="56028926"/>
<dbReference type="PRINTS" id="PR00455">
    <property type="entry name" value="HTHTETR"/>
</dbReference>
<keyword evidence="1 2" id="KW-0238">DNA-binding</keyword>
<protein>
    <submittedName>
        <fullName evidence="4">TetR/AcrR family transcriptional regulator</fullName>
    </submittedName>
</protein>
<keyword evidence="5" id="KW-1185">Reference proteome</keyword>
<dbReference type="OrthoDB" id="135877at2157"/>
<accession>A0A7D5L2R6</accession>
<dbReference type="KEGG" id="halg:HUG10_08795"/>
<dbReference type="Gene3D" id="1.10.357.10">
    <property type="entry name" value="Tetracycline Repressor, domain 2"/>
    <property type="match status" value="1"/>
</dbReference>
<dbReference type="Proteomes" id="UP000509750">
    <property type="component" value="Chromosome"/>
</dbReference>